<accession>A0A9P0MKI5</accession>
<keyword evidence="6" id="KW-1133">Transmembrane helix</keyword>
<reference evidence="10" key="1">
    <citation type="submission" date="2022-03" db="EMBL/GenBank/DDBJ databases">
        <authorList>
            <person name="Sayadi A."/>
        </authorList>
    </citation>
    <scope>NUCLEOTIDE SEQUENCE</scope>
</reference>
<proteinExistence type="predicted"/>
<evidence type="ECO:0000256" key="7">
    <source>
        <dbReference type="ARBA" id="ARBA00023136"/>
    </source>
</evidence>
<keyword evidence="11" id="KW-1185">Reference proteome</keyword>
<keyword evidence="7" id="KW-0472">Membrane</keyword>
<name>A0A9P0MKI5_ACAOB</name>
<evidence type="ECO:0000313" key="11">
    <source>
        <dbReference type="Proteomes" id="UP001152888"/>
    </source>
</evidence>
<comment type="caution">
    <text evidence="10">The sequence shown here is derived from an EMBL/GenBank/DDBJ whole genome shotgun (WGS) entry which is preliminary data.</text>
</comment>
<evidence type="ECO:0000256" key="9">
    <source>
        <dbReference type="ARBA" id="ARBA00023224"/>
    </source>
</evidence>
<evidence type="ECO:0000256" key="5">
    <source>
        <dbReference type="ARBA" id="ARBA00022725"/>
    </source>
</evidence>
<sequence>MLLQCLTSTFMIASNLYVASMTSPADPEFYSMTEFMLAALAQLCMICHFGNRITETSSSYIRCLYECNWYTSSKRFKQCILIMMIRLQIPVEMTAGKFFPLNLPTIISVVKGSFSYSAMYKAVGQR</sequence>
<dbReference type="GO" id="GO:0005549">
    <property type="term" value="F:odorant binding"/>
    <property type="evidence" value="ECO:0007669"/>
    <property type="project" value="InterPro"/>
</dbReference>
<comment type="subcellular location">
    <subcellularLocation>
        <location evidence="1">Cell membrane</location>
        <topology evidence="1">Multi-pass membrane protein</topology>
    </subcellularLocation>
</comment>
<keyword evidence="3" id="KW-0716">Sensory transduction</keyword>
<protein>
    <submittedName>
        <fullName evidence="10">Uncharacterized protein</fullName>
    </submittedName>
</protein>
<keyword evidence="4" id="KW-0812">Transmembrane</keyword>
<evidence type="ECO:0000256" key="4">
    <source>
        <dbReference type="ARBA" id="ARBA00022692"/>
    </source>
</evidence>
<dbReference type="PANTHER" id="PTHR21137">
    <property type="entry name" value="ODORANT RECEPTOR"/>
    <property type="match status" value="1"/>
</dbReference>
<dbReference type="Proteomes" id="UP001152888">
    <property type="component" value="Unassembled WGS sequence"/>
</dbReference>
<evidence type="ECO:0000256" key="3">
    <source>
        <dbReference type="ARBA" id="ARBA00022606"/>
    </source>
</evidence>
<keyword evidence="2" id="KW-1003">Cell membrane</keyword>
<evidence type="ECO:0000256" key="1">
    <source>
        <dbReference type="ARBA" id="ARBA00004651"/>
    </source>
</evidence>
<keyword evidence="9" id="KW-0807">Transducer</keyword>
<dbReference type="OrthoDB" id="8185860at2759"/>
<dbReference type="AlphaFoldDB" id="A0A9P0MKI5"/>
<evidence type="ECO:0000313" key="10">
    <source>
        <dbReference type="EMBL" id="CAH2014272.1"/>
    </source>
</evidence>
<dbReference type="PANTHER" id="PTHR21137:SF35">
    <property type="entry name" value="ODORANT RECEPTOR 19A-RELATED"/>
    <property type="match status" value="1"/>
</dbReference>
<keyword evidence="8" id="KW-0675">Receptor</keyword>
<evidence type="ECO:0000256" key="2">
    <source>
        <dbReference type="ARBA" id="ARBA00022475"/>
    </source>
</evidence>
<evidence type="ECO:0000256" key="8">
    <source>
        <dbReference type="ARBA" id="ARBA00023170"/>
    </source>
</evidence>
<dbReference type="Pfam" id="PF02949">
    <property type="entry name" value="7tm_6"/>
    <property type="match status" value="1"/>
</dbReference>
<gene>
    <name evidence="10" type="ORF">ACAOBT_LOCUS34000</name>
</gene>
<organism evidence="10 11">
    <name type="scientific">Acanthoscelides obtectus</name>
    <name type="common">Bean weevil</name>
    <name type="synonym">Bruchus obtectus</name>
    <dbReference type="NCBI Taxonomy" id="200917"/>
    <lineage>
        <taxon>Eukaryota</taxon>
        <taxon>Metazoa</taxon>
        <taxon>Ecdysozoa</taxon>
        <taxon>Arthropoda</taxon>
        <taxon>Hexapoda</taxon>
        <taxon>Insecta</taxon>
        <taxon>Pterygota</taxon>
        <taxon>Neoptera</taxon>
        <taxon>Endopterygota</taxon>
        <taxon>Coleoptera</taxon>
        <taxon>Polyphaga</taxon>
        <taxon>Cucujiformia</taxon>
        <taxon>Chrysomeloidea</taxon>
        <taxon>Chrysomelidae</taxon>
        <taxon>Bruchinae</taxon>
        <taxon>Bruchini</taxon>
        <taxon>Acanthoscelides</taxon>
    </lineage>
</organism>
<dbReference type="GO" id="GO:0005886">
    <property type="term" value="C:plasma membrane"/>
    <property type="evidence" value="ECO:0007669"/>
    <property type="project" value="UniProtKB-SubCell"/>
</dbReference>
<dbReference type="EMBL" id="CAKOFQ010008461">
    <property type="protein sequence ID" value="CAH2014272.1"/>
    <property type="molecule type" value="Genomic_DNA"/>
</dbReference>
<keyword evidence="5" id="KW-0552">Olfaction</keyword>
<dbReference type="GO" id="GO:0004984">
    <property type="term" value="F:olfactory receptor activity"/>
    <property type="evidence" value="ECO:0007669"/>
    <property type="project" value="InterPro"/>
</dbReference>
<evidence type="ECO:0000256" key="6">
    <source>
        <dbReference type="ARBA" id="ARBA00022989"/>
    </source>
</evidence>
<dbReference type="GO" id="GO:0007165">
    <property type="term" value="P:signal transduction"/>
    <property type="evidence" value="ECO:0007669"/>
    <property type="project" value="UniProtKB-KW"/>
</dbReference>
<dbReference type="InterPro" id="IPR004117">
    <property type="entry name" value="7tm6_olfct_rcpt"/>
</dbReference>